<dbReference type="SUPFAM" id="SSF100939">
    <property type="entry name" value="SPOC domain-like"/>
    <property type="match status" value="1"/>
</dbReference>
<evidence type="ECO:0000256" key="2">
    <source>
        <dbReference type="ARBA" id="ARBA00004574"/>
    </source>
</evidence>
<keyword evidence="12" id="KW-0233">DNA recombination</keyword>
<evidence type="ECO:0000256" key="12">
    <source>
        <dbReference type="ARBA" id="ARBA00023172"/>
    </source>
</evidence>
<accession>G8Y059</accession>
<feature type="region of interest" description="Disordered" evidence="15">
    <location>
        <begin position="294"/>
        <end position="334"/>
    </location>
</feature>
<keyword evidence="7" id="KW-0378">Hydrolase</keyword>
<dbReference type="InterPro" id="IPR006164">
    <property type="entry name" value="DNA_bd_Ku70/Ku80"/>
</dbReference>
<keyword evidence="4" id="KW-0158">Chromosome</keyword>
<evidence type="ECO:0000256" key="10">
    <source>
        <dbReference type="ARBA" id="ARBA00022895"/>
    </source>
</evidence>
<dbReference type="STRING" id="559304.G8Y059"/>
<dbReference type="InterPro" id="IPR036465">
    <property type="entry name" value="vWFA_dom_sf"/>
</dbReference>
<feature type="region of interest" description="Disordered" evidence="15">
    <location>
        <begin position="677"/>
        <end position="708"/>
    </location>
</feature>
<keyword evidence="5" id="KW-0547">Nucleotide-binding</keyword>
<evidence type="ECO:0000256" key="13">
    <source>
        <dbReference type="ARBA" id="ARBA00023204"/>
    </source>
</evidence>
<protein>
    <recommendedName>
        <fullName evidence="3">DNA helicase</fullName>
        <ecNumber evidence="3">3.6.4.12</ecNumber>
    </recommendedName>
</protein>
<dbReference type="GO" id="GO:0016787">
    <property type="term" value="F:hydrolase activity"/>
    <property type="evidence" value="ECO:0007669"/>
    <property type="project" value="UniProtKB-KW"/>
</dbReference>
<evidence type="ECO:0000313" key="17">
    <source>
        <dbReference type="EMBL" id="CCE87318.1"/>
    </source>
</evidence>
<evidence type="ECO:0000256" key="14">
    <source>
        <dbReference type="ARBA" id="ARBA00023242"/>
    </source>
</evidence>
<feature type="domain" description="Ku" evidence="16">
    <location>
        <begin position="334"/>
        <end position="477"/>
    </location>
</feature>
<keyword evidence="18" id="KW-1185">Reference proteome</keyword>
<dbReference type="PANTHER" id="PTHR12604:SF4">
    <property type="entry name" value="X-RAY REPAIR CROSS-COMPLEMENTING PROTEIN 5"/>
    <property type="match status" value="1"/>
</dbReference>
<feature type="region of interest" description="Disordered" evidence="15">
    <location>
        <begin position="482"/>
        <end position="506"/>
    </location>
</feature>
<dbReference type="PANTHER" id="PTHR12604">
    <property type="entry name" value="KU AUTOANTIGEN DNA HELICASE"/>
    <property type="match status" value="1"/>
</dbReference>
<evidence type="ECO:0000256" key="15">
    <source>
        <dbReference type="SAM" id="MobiDB-lite"/>
    </source>
</evidence>
<evidence type="ECO:0000256" key="4">
    <source>
        <dbReference type="ARBA" id="ARBA00022454"/>
    </source>
</evidence>
<dbReference type="Gene3D" id="2.40.290.10">
    <property type="match status" value="1"/>
</dbReference>
<evidence type="ECO:0000256" key="9">
    <source>
        <dbReference type="ARBA" id="ARBA00022840"/>
    </source>
</evidence>
<dbReference type="GO" id="GO:0043564">
    <property type="term" value="C:Ku70:Ku80 complex"/>
    <property type="evidence" value="ECO:0007669"/>
    <property type="project" value="TreeGrafter"/>
</dbReference>
<dbReference type="OMA" id="IACFETH"/>
<sequence length="708" mass="79561">MASKVITTYVVDLSPSMGQTRNGRDKSDLDYALIPLYDNLISKTMKGLKTDLVTVIACHSKSTKNHFVDSGNFSNVEVILEKKAPDYDDLKLLKKVLVANTSDVKEDEGDIFESMLVGVGLLRETEKYKFKRNIVVITNSASKIGSFQSELAVASKKAINELQIDILVMNLDLHHSDDWLKLQNEKDWMSALAGYDKGRLVDVKDVINQMEHYPTMRKIRPIQYFKGPLRFGRAGAEKCGSTVPSNESDETALQIGVQVFPGLKAEKSPSLHQYLYDTKNKALSKIKNRVKYTINKHSDDNGDVSDSQGNTMKYVKDQGGAQGDSGDEQENDGKVEINQNDIIDGFKYSNYDLVAVDDDLANYAKLKCDEGMDIIGIMKNGNLPYTYLIGETYYVLPSLDESYINVLMFNAFCQSLIELDSCAIVRYVPKRNEEIQVSALLPRKILVDGIYIYSFFLCRLPYKEDEKVGRFPSLSSVKATSGRLYTNKPEDEGNGQEETGQADILPDSDMNKSMEAFILSKDLDKHPQGKAVNNLRPQPCLISNPKVSSAPSAKEIKFNNHVYEGLHPVSPAINKFNTLLKRAIFKSLEYDDLNEFLDDADLIQKVLAGKPEDTNFFNLENVICLNYGTLESSVLRQINSNSITAAKDLLKKSNTKYISKQKLQTYKKRKVMNNDLNDEFDTRKTKGNYGSEDVNNTKELPNIDDLLS</sequence>
<dbReference type="GO" id="GO:0000723">
    <property type="term" value="P:telomere maintenance"/>
    <property type="evidence" value="ECO:0007669"/>
    <property type="project" value="TreeGrafter"/>
</dbReference>
<dbReference type="InterPro" id="IPR016194">
    <property type="entry name" value="SPOC-like_C_dom_sf"/>
</dbReference>
<dbReference type="FunCoup" id="G8Y059">
    <property type="interactions" value="246"/>
</dbReference>
<dbReference type="EMBL" id="FO082046">
    <property type="protein sequence ID" value="CCE87318.1"/>
    <property type="molecule type" value="Genomic_DNA"/>
</dbReference>
<dbReference type="GO" id="GO:0003690">
    <property type="term" value="F:double-stranded DNA binding"/>
    <property type="evidence" value="ECO:0007669"/>
    <property type="project" value="TreeGrafter"/>
</dbReference>
<dbReference type="OrthoDB" id="30826at2759"/>
<organism evidence="17 18">
    <name type="scientific">Pichia sorbitophila (strain ATCC MYA-4447 / BCRC 22081 / CBS 7064 / NBRC 10061 / NRRL Y-12695)</name>
    <name type="common">Hybrid yeast</name>
    <dbReference type="NCBI Taxonomy" id="559304"/>
    <lineage>
        <taxon>Eukaryota</taxon>
        <taxon>Fungi</taxon>
        <taxon>Dikarya</taxon>
        <taxon>Ascomycota</taxon>
        <taxon>Saccharomycotina</taxon>
        <taxon>Pichiomycetes</taxon>
        <taxon>Debaryomycetaceae</taxon>
        <taxon>Millerozyma</taxon>
    </lineage>
</organism>
<dbReference type="AlphaFoldDB" id="G8Y059"/>
<evidence type="ECO:0000313" key="18">
    <source>
        <dbReference type="Proteomes" id="UP000005222"/>
    </source>
</evidence>
<keyword evidence="8" id="KW-0347">Helicase</keyword>
<evidence type="ECO:0000259" key="16">
    <source>
        <dbReference type="SMART" id="SM00559"/>
    </source>
</evidence>
<reference evidence="17 18" key="1">
    <citation type="journal article" date="2012" name="G3 (Bethesda)">
        <title>Pichia sorbitophila, an interspecies yeast hybrid reveals early steps of genome resolution following polyploidization.</title>
        <authorList>
            <person name="Leh Louis V."/>
            <person name="Despons L."/>
            <person name="Friedrich A."/>
            <person name="Martin T."/>
            <person name="Durrens P."/>
            <person name="Casaregola S."/>
            <person name="Neuveglise C."/>
            <person name="Fairhead C."/>
            <person name="Marck C."/>
            <person name="Cruz J.A."/>
            <person name="Straub M.L."/>
            <person name="Kugler V."/>
            <person name="Sacerdot C."/>
            <person name="Uzunov Z."/>
            <person name="Thierry A."/>
            <person name="Weiss S."/>
            <person name="Bleykasten C."/>
            <person name="De Montigny J."/>
            <person name="Jacques N."/>
            <person name="Jung P."/>
            <person name="Lemaire M."/>
            <person name="Mallet S."/>
            <person name="Morel G."/>
            <person name="Richard G.F."/>
            <person name="Sarkar A."/>
            <person name="Savel G."/>
            <person name="Schacherer J."/>
            <person name="Seret M.L."/>
            <person name="Talla E."/>
            <person name="Samson G."/>
            <person name="Jubin C."/>
            <person name="Poulain J."/>
            <person name="Vacherie B."/>
            <person name="Barbe V."/>
            <person name="Pelletier E."/>
            <person name="Sherman D.J."/>
            <person name="Westhof E."/>
            <person name="Weissenbach J."/>
            <person name="Baret P.V."/>
            <person name="Wincker P."/>
            <person name="Gaillardin C."/>
            <person name="Dujon B."/>
            <person name="Souciet J.L."/>
        </authorList>
    </citation>
    <scope>NUCLEOTIDE SEQUENCE [LARGE SCALE GENOMIC DNA]</scope>
    <source>
        <strain evidence="18">ATCC MYA-4447 / BCRC 22081 / CBS 7064 / NBRC 10061 / NRRL Y-12695</strain>
    </source>
</reference>
<dbReference type="GO" id="GO:0006310">
    <property type="term" value="P:DNA recombination"/>
    <property type="evidence" value="ECO:0007669"/>
    <property type="project" value="UniProtKB-KW"/>
</dbReference>
<keyword evidence="13" id="KW-0234">DNA repair</keyword>
<keyword evidence="9" id="KW-0067">ATP-binding</keyword>
<dbReference type="GO" id="GO:0006303">
    <property type="term" value="P:double-strand break repair via nonhomologous end joining"/>
    <property type="evidence" value="ECO:0007669"/>
    <property type="project" value="InterPro"/>
</dbReference>
<dbReference type="HOGENOM" id="CLU_023247_0_0_1"/>
<gene>
    <name evidence="17" type="primary">Piso0_005866</name>
    <name evidence="17" type="ORF">GNLVRS01_PISO0N24301g</name>
</gene>
<keyword evidence="11" id="KW-0238">DNA-binding</keyword>
<comment type="subcellular location">
    <subcellularLocation>
        <location evidence="2">Chromosome</location>
        <location evidence="2">Telomere</location>
    </subcellularLocation>
    <subcellularLocation>
        <location evidence="1">Nucleus</location>
    </subcellularLocation>
</comment>
<evidence type="ECO:0000256" key="6">
    <source>
        <dbReference type="ARBA" id="ARBA00022763"/>
    </source>
</evidence>
<dbReference type="SUPFAM" id="SSF53300">
    <property type="entry name" value="vWA-like"/>
    <property type="match status" value="1"/>
</dbReference>
<keyword evidence="14" id="KW-0539">Nucleus</keyword>
<dbReference type="GO" id="GO:0005524">
    <property type="term" value="F:ATP binding"/>
    <property type="evidence" value="ECO:0007669"/>
    <property type="project" value="UniProtKB-KW"/>
</dbReference>
<evidence type="ECO:0000256" key="5">
    <source>
        <dbReference type="ARBA" id="ARBA00022741"/>
    </source>
</evidence>
<proteinExistence type="predicted"/>
<dbReference type="GO" id="GO:0003678">
    <property type="term" value="F:DNA helicase activity"/>
    <property type="evidence" value="ECO:0007669"/>
    <property type="project" value="UniProtKB-EC"/>
</dbReference>
<keyword evidence="10" id="KW-0779">Telomere</keyword>
<dbReference type="Proteomes" id="UP000005222">
    <property type="component" value="Chromosome N"/>
</dbReference>
<dbReference type="Gene3D" id="3.40.50.410">
    <property type="entry name" value="von Willebrand factor, type A domain"/>
    <property type="match status" value="1"/>
</dbReference>
<name>G8Y059_PICSO</name>
<dbReference type="SMART" id="SM00559">
    <property type="entry name" value="Ku78"/>
    <property type="match status" value="1"/>
</dbReference>
<evidence type="ECO:0000256" key="8">
    <source>
        <dbReference type="ARBA" id="ARBA00022806"/>
    </source>
</evidence>
<evidence type="ECO:0000256" key="1">
    <source>
        <dbReference type="ARBA" id="ARBA00004123"/>
    </source>
</evidence>
<evidence type="ECO:0000256" key="3">
    <source>
        <dbReference type="ARBA" id="ARBA00012551"/>
    </source>
</evidence>
<evidence type="ECO:0000256" key="7">
    <source>
        <dbReference type="ARBA" id="ARBA00022801"/>
    </source>
</evidence>
<dbReference type="InParanoid" id="G8Y059"/>
<dbReference type="EC" id="3.6.4.12" evidence="3"/>
<evidence type="ECO:0000256" key="11">
    <source>
        <dbReference type="ARBA" id="ARBA00023125"/>
    </source>
</evidence>
<dbReference type="eggNOG" id="KOG2326">
    <property type="taxonomic scope" value="Eukaryota"/>
</dbReference>
<dbReference type="Pfam" id="PF02735">
    <property type="entry name" value="Ku"/>
    <property type="match status" value="1"/>
</dbReference>
<dbReference type="GO" id="GO:0042162">
    <property type="term" value="F:telomeric DNA binding"/>
    <property type="evidence" value="ECO:0007669"/>
    <property type="project" value="TreeGrafter"/>
</dbReference>
<keyword evidence="6" id="KW-0227">DNA damage</keyword>
<dbReference type="GO" id="GO:0000781">
    <property type="term" value="C:chromosome, telomeric region"/>
    <property type="evidence" value="ECO:0007669"/>
    <property type="project" value="UniProtKB-SubCell"/>
</dbReference>